<feature type="DNA-binding region" description="H-T-H motif" evidence="2">
    <location>
        <begin position="47"/>
        <end position="66"/>
    </location>
</feature>
<dbReference type="SUPFAM" id="SSF46689">
    <property type="entry name" value="Homeodomain-like"/>
    <property type="match status" value="1"/>
</dbReference>
<dbReference type="Proteomes" id="UP000245934">
    <property type="component" value="Unassembled WGS sequence"/>
</dbReference>
<evidence type="ECO:0000256" key="2">
    <source>
        <dbReference type="PROSITE-ProRule" id="PRU00335"/>
    </source>
</evidence>
<dbReference type="PANTHER" id="PTHR30055">
    <property type="entry name" value="HTH-TYPE TRANSCRIPTIONAL REGULATOR RUTR"/>
    <property type="match status" value="1"/>
</dbReference>
<comment type="caution">
    <text evidence="4">The sequence shown here is derived from an EMBL/GenBank/DDBJ whole genome shotgun (WGS) entry which is preliminary data.</text>
</comment>
<dbReference type="Gene3D" id="1.10.357.10">
    <property type="entry name" value="Tetracycline Repressor, domain 2"/>
    <property type="match status" value="1"/>
</dbReference>
<protein>
    <submittedName>
        <fullName evidence="4">TetR family transcriptional regulator</fullName>
    </submittedName>
</protein>
<sequence>MNNTVLANEIMKNNILSHFDTNTGDKREKILKAALHLFTTLGFHATPTSLISKTAGVSTGTLFHYFPDKQTLIDELYLSIKKEMCGVVGNEENPALPTKAQLERGFIRYIEWGMANPEKACFLSQFHHSPNISDAVQSRAYEEFRWITEMYSRAIREGIFTDHPVSYHMIMVAQILSGVLELLSLGEEEMSADAIIAAGIEKIFK</sequence>
<keyword evidence="1 2" id="KW-0238">DNA-binding</keyword>
<evidence type="ECO:0000313" key="4">
    <source>
        <dbReference type="EMBL" id="PWR69886.1"/>
    </source>
</evidence>
<dbReference type="InterPro" id="IPR009057">
    <property type="entry name" value="Homeodomain-like_sf"/>
</dbReference>
<evidence type="ECO:0000259" key="3">
    <source>
        <dbReference type="PROSITE" id="PS50977"/>
    </source>
</evidence>
<dbReference type="InterPro" id="IPR050109">
    <property type="entry name" value="HTH-type_TetR-like_transc_reg"/>
</dbReference>
<dbReference type="PRINTS" id="PR00455">
    <property type="entry name" value="HTHTETR"/>
</dbReference>
<dbReference type="EMBL" id="QGMZ01000051">
    <property type="protein sequence ID" value="PWR69886.1"/>
    <property type="molecule type" value="Genomic_DNA"/>
</dbReference>
<accession>A0A2V2MWU9</accession>
<evidence type="ECO:0000256" key="1">
    <source>
        <dbReference type="ARBA" id="ARBA00023125"/>
    </source>
</evidence>
<keyword evidence="5" id="KW-1185">Reference proteome</keyword>
<dbReference type="InterPro" id="IPR001647">
    <property type="entry name" value="HTH_TetR"/>
</dbReference>
<name>A0A2V2MWU9_9EURY</name>
<dbReference type="AlphaFoldDB" id="A0A2V2MWU9"/>
<dbReference type="GO" id="GO:0003677">
    <property type="term" value="F:DNA binding"/>
    <property type="evidence" value="ECO:0007669"/>
    <property type="project" value="UniProtKB-UniRule"/>
</dbReference>
<evidence type="ECO:0000313" key="5">
    <source>
        <dbReference type="Proteomes" id="UP000245934"/>
    </source>
</evidence>
<feature type="domain" description="HTH tetR-type" evidence="3">
    <location>
        <begin position="24"/>
        <end position="84"/>
    </location>
</feature>
<dbReference type="Pfam" id="PF00440">
    <property type="entry name" value="TetR_N"/>
    <property type="match status" value="1"/>
</dbReference>
<gene>
    <name evidence="4" type="ORF">DLD82_16875</name>
</gene>
<proteinExistence type="predicted"/>
<dbReference type="PANTHER" id="PTHR30055:SF222">
    <property type="entry name" value="REGULATORY PROTEIN"/>
    <property type="match status" value="1"/>
</dbReference>
<reference evidence="4 5" key="1">
    <citation type="submission" date="2018-05" db="EMBL/GenBank/DDBJ databases">
        <title>Draft genome of Methanospirillum stamsii Pt1.</title>
        <authorList>
            <person name="Dueholm M.S."/>
            <person name="Nielsen P.H."/>
            <person name="Bakmann L.F."/>
            <person name="Otzen D.E."/>
        </authorList>
    </citation>
    <scope>NUCLEOTIDE SEQUENCE [LARGE SCALE GENOMIC DNA]</scope>
    <source>
        <strain evidence="4 5">Pt1</strain>
    </source>
</reference>
<dbReference type="PROSITE" id="PS50977">
    <property type="entry name" value="HTH_TETR_2"/>
    <property type="match status" value="1"/>
</dbReference>
<organism evidence="4 5">
    <name type="scientific">Methanospirillum stamsii</name>
    <dbReference type="NCBI Taxonomy" id="1277351"/>
    <lineage>
        <taxon>Archaea</taxon>
        <taxon>Methanobacteriati</taxon>
        <taxon>Methanobacteriota</taxon>
        <taxon>Stenosarchaea group</taxon>
        <taxon>Methanomicrobia</taxon>
        <taxon>Methanomicrobiales</taxon>
        <taxon>Methanospirillaceae</taxon>
        <taxon>Methanospirillum</taxon>
    </lineage>
</organism>